<reference evidence="2" key="1">
    <citation type="submission" date="2023-06" db="EMBL/GenBank/DDBJ databases">
        <title>Genome-scale phylogeny and comparative genomics of the fungal order Sordariales.</title>
        <authorList>
            <consortium name="Lawrence Berkeley National Laboratory"/>
            <person name="Hensen N."/>
            <person name="Bonometti L."/>
            <person name="Westerberg I."/>
            <person name="Brannstrom I.O."/>
            <person name="Guillou S."/>
            <person name="Cros-Aarteil S."/>
            <person name="Calhoun S."/>
            <person name="Haridas S."/>
            <person name="Kuo A."/>
            <person name="Mondo S."/>
            <person name="Pangilinan J."/>
            <person name="Riley R."/>
            <person name="LaButti K."/>
            <person name="Andreopoulos B."/>
            <person name="Lipzen A."/>
            <person name="Chen C."/>
            <person name="Yanf M."/>
            <person name="Daum C."/>
            <person name="Ng V."/>
            <person name="Clum A."/>
            <person name="Steindorff A."/>
            <person name="Ohm R."/>
            <person name="Martin F."/>
            <person name="Silar P."/>
            <person name="Natvig D."/>
            <person name="Lalanne C."/>
            <person name="Gautier V."/>
            <person name="Ament-velasquez S.L."/>
            <person name="Kruys A."/>
            <person name="Hutchinson M.I."/>
            <person name="Powell A.J."/>
            <person name="Barry K."/>
            <person name="Miller A.N."/>
            <person name="Grigoriev I.V."/>
            <person name="Debuchy R."/>
            <person name="Gladieux P."/>
            <person name="Thoren M.H."/>
            <person name="Johannesson H."/>
        </authorList>
    </citation>
    <scope>NUCLEOTIDE SEQUENCE</scope>
    <source>
        <strain evidence="2">SMH3187-1</strain>
    </source>
</reference>
<keyword evidence="3" id="KW-1185">Reference proteome</keyword>
<proteinExistence type="predicted"/>
<name>A0AA40BPI0_9PEZI</name>
<feature type="region of interest" description="Disordered" evidence="1">
    <location>
        <begin position="165"/>
        <end position="197"/>
    </location>
</feature>
<dbReference type="EMBL" id="JAUKUD010000007">
    <property type="protein sequence ID" value="KAK0737966.1"/>
    <property type="molecule type" value="Genomic_DNA"/>
</dbReference>
<accession>A0AA40BPI0</accession>
<evidence type="ECO:0000313" key="2">
    <source>
        <dbReference type="EMBL" id="KAK0737966.1"/>
    </source>
</evidence>
<feature type="compositionally biased region" description="Basic residues" evidence="1">
    <location>
        <begin position="188"/>
        <end position="197"/>
    </location>
</feature>
<evidence type="ECO:0000313" key="3">
    <source>
        <dbReference type="Proteomes" id="UP001172155"/>
    </source>
</evidence>
<sequence>MPIYDYSSLQPWTPCTLEAITSPSPSIHPAHIILYPPPPTSPHKRKKPPRTTNLTVETMGIHHSKCSGFKTQAMVKASCCDIAQKILDAQPNWIARPSRRTKCPRHSNQVRSPTPYPRRRHRSPTPFPARDGQRLHQQLSAEDYADEKKGPIEIESQYIVAECHPDSDIPPFSLPPPMIETEDPPCHERRRNRFERI</sequence>
<organism evidence="2 3">
    <name type="scientific">Schizothecium vesticola</name>
    <dbReference type="NCBI Taxonomy" id="314040"/>
    <lineage>
        <taxon>Eukaryota</taxon>
        <taxon>Fungi</taxon>
        <taxon>Dikarya</taxon>
        <taxon>Ascomycota</taxon>
        <taxon>Pezizomycotina</taxon>
        <taxon>Sordariomycetes</taxon>
        <taxon>Sordariomycetidae</taxon>
        <taxon>Sordariales</taxon>
        <taxon>Schizotheciaceae</taxon>
        <taxon>Schizothecium</taxon>
    </lineage>
</organism>
<comment type="caution">
    <text evidence="2">The sequence shown here is derived from an EMBL/GenBank/DDBJ whole genome shotgun (WGS) entry which is preliminary data.</text>
</comment>
<protein>
    <submittedName>
        <fullName evidence="2">Uncharacterized protein</fullName>
    </submittedName>
</protein>
<dbReference type="Proteomes" id="UP001172155">
    <property type="component" value="Unassembled WGS sequence"/>
</dbReference>
<dbReference type="AlphaFoldDB" id="A0AA40BPI0"/>
<gene>
    <name evidence="2" type="ORF">B0T18DRAFT_237254</name>
</gene>
<feature type="region of interest" description="Disordered" evidence="1">
    <location>
        <begin position="98"/>
        <end position="134"/>
    </location>
</feature>
<evidence type="ECO:0000256" key="1">
    <source>
        <dbReference type="SAM" id="MobiDB-lite"/>
    </source>
</evidence>